<keyword evidence="2 7" id="KW-0288">FMN</keyword>
<reference evidence="9" key="2">
    <citation type="submission" date="2020-09" db="EMBL/GenBank/DDBJ databases">
        <authorList>
            <person name="Sun Q."/>
            <person name="Sedlacek I."/>
        </authorList>
    </citation>
    <scope>NUCLEOTIDE SEQUENCE</scope>
    <source>
        <strain evidence="9">CCM 7086</strain>
    </source>
</reference>
<gene>
    <name evidence="7 9" type="primary">hemG</name>
    <name evidence="9" type="ORF">GCM10007205_18180</name>
</gene>
<dbReference type="SUPFAM" id="SSF52218">
    <property type="entry name" value="Flavoproteins"/>
    <property type="match status" value="1"/>
</dbReference>
<keyword evidence="6 7" id="KW-0627">Porphyrin biosynthesis</keyword>
<dbReference type="Pfam" id="PF12724">
    <property type="entry name" value="Flavodoxin_5"/>
    <property type="match status" value="1"/>
</dbReference>
<evidence type="ECO:0000256" key="3">
    <source>
        <dbReference type="ARBA" id="ARBA00022741"/>
    </source>
</evidence>
<comment type="similarity">
    <text evidence="7">Belongs to the HemG family.</text>
</comment>
<dbReference type="EMBL" id="BMCG01000003">
    <property type="protein sequence ID" value="GGC09395.1"/>
    <property type="molecule type" value="Genomic_DNA"/>
</dbReference>
<evidence type="ECO:0000256" key="1">
    <source>
        <dbReference type="ARBA" id="ARBA00022630"/>
    </source>
</evidence>
<proteinExistence type="inferred from homology"/>
<comment type="catalytic activity">
    <reaction evidence="7">
        <text>protoporphyrinogen IX + 3 a quinone = protoporphyrin IX + 3 a quinol</text>
        <dbReference type="Rhea" id="RHEA:65032"/>
        <dbReference type="ChEBI" id="CHEBI:24646"/>
        <dbReference type="ChEBI" id="CHEBI:57306"/>
        <dbReference type="ChEBI" id="CHEBI:57307"/>
        <dbReference type="ChEBI" id="CHEBI:132124"/>
        <dbReference type="EC" id="1.3.5.3"/>
    </reaction>
</comment>
<comment type="pathway">
    <text evidence="7">Porphyrin-containing compound metabolism; protoporphyrin-IX biosynthesis; protoporphyrin-IX from protoporphyrinogen-IX: step 1/1.</text>
</comment>
<protein>
    <recommendedName>
        <fullName evidence="7">Protoporphyrinogen IX dehydrogenase [quinone]</fullName>
        <ecNumber evidence="7">1.3.5.3</ecNumber>
    </recommendedName>
    <alternativeName>
        <fullName evidence="7">Protoporphyrinogen IX dehydrogenase [menaquinone]</fullName>
    </alternativeName>
    <alternativeName>
        <fullName evidence="7">Protoporphyrinogen IX dehydrogenase [ubiquinone]</fullName>
    </alternativeName>
    <alternativeName>
        <fullName evidence="7">Protoporphyrinogen oxidase</fullName>
        <shortName evidence="7">PPO</shortName>
    </alternativeName>
</protein>
<dbReference type="GO" id="GO:0006782">
    <property type="term" value="P:protoporphyrinogen IX biosynthetic process"/>
    <property type="evidence" value="ECO:0007669"/>
    <property type="project" value="UniProtKB-UniRule"/>
</dbReference>
<comment type="caution">
    <text evidence="9">The sequence shown here is derived from an EMBL/GenBank/DDBJ whole genome shotgun (WGS) entry which is preliminary data.</text>
</comment>
<dbReference type="UniPathway" id="UPA00251">
    <property type="reaction ID" value="UER00324"/>
</dbReference>
<comment type="subcellular location">
    <subcellularLocation>
        <location evidence="7">Cell membrane</location>
        <topology evidence="7">Peripheral membrane protein</topology>
    </subcellularLocation>
</comment>
<feature type="domain" description="Flavodoxin" evidence="8">
    <location>
        <begin position="9"/>
        <end position="156"/>
    </location>
</feature>
<keyword evidence="7" id="KW-1003">Cell membrane</keyword>
<evidence type="ECO:0000256" key="5">
    <source>
        <dbReference type="ARBA" id="ARBA00023136"/>
    </source>
</evidence>
<dbReference type="GO" id="GO:0005886">
    <property type="term" value="C:plasma membrane"/>
    <property type="evidence" value="ECO:0007669"/>
    <property type="project" value="UniProtKB-SubCell"/>
</dbReference>
<dbReference type="InterPro" id="IPR029039">
    <property type="entry name" value="Flavoprotein-like_sf"/>
</dbReference>
<dbReference type="PANTHER" id="PTHR38030:SF2">
    <property type="entry name" value="PROTOPORPHYRINOGEN IX DEHYDROGENASE [QUINONE]"/>
    <property type="match status" value="1"/>
</dbReference>
<comment type="function">
    <text evidence="7">Catalyzes the 6-electron oxidation of protoporphyrinogen IX to form protoporphyrin IX; under anaerobic conditions uses menaquinone as an electron acceptor, under aerobic conditions uses ubiquinone as an electron acceptor.</text>
</comment>
<sequence>MLHSITRTLIVYSTVDGHTLKICQRIRQSLKDHGHQLTLISVEEGLELDCSEFDSIVIGASIRYGKHRPFLYEFIARHHAVLTRMPSAFFSVSAVARKAGKDTPAGNAYFRKFVHKANWSPRLAAIFAGKIDYSRYRFIDKQMIRFIMWMTNGPTAPDAVVEFTDWNAVDAFALQISRLR</sequence>
<dbReference type="InterPro" id="IPR052200">
    <property type="entry name" value="Protoporphyrinogen_IX_DH"/>
</dbReference>
<dbReference type="GO" id="GO:0070819">
    <property type="term" value="F:menaquinone-dependent protoporphyrinogen oxidase activity"/>
    <property type="evidence" value="ECO:0007669"/>
    <property type="project" value="UniProtKB-UniRule"/>
</dbReference>
<keyword evidence="3 7" id="KW-0547">Nucleotide-binding</keyword>
<dbReference type="RefSeq" id="WP_188395897.1">
    <property type="nucleotide sequence ID" value="NZ_BMCG01000003.1"/>
</dbReference>
<evidence type="ECO:0000256" key="4">
    <source>
        <dbReference type="ARBA" id="ARBA00023002"/>
    </source>
</evidence>
<evidence type="ECO:0000313" key="9">
    <source>
        <dbReference type="EMBL" id="GGC09395.1"/>
    </source>
</evidence>
<evidence type="ECO:0000256" key="2">
    <source>
        <dbReference type="ARBA" id="ARBA00022643"/>
    </source>
</evidence>
<dbReference type="NCBIfam" id="NF008316">
    <property type="entry name" value="PRK11104.1"/>
    <property type="match status" value="1"/>
</dbReference>
<dbReference type="GO" id="GO:0004729">
    <property type="term" value="F:oxygen-dependent protoporphyrinogen oxidase activity"/>
    <property type="evidence" value="ECO:0007669"/>
    <property type="project" value="InterPro"/>
</dbReference>
<dbReference type="EC" id="1.3.5.3" evidence="7"/>
<name>A0A8J2XXD7_9BURK</name>
<dbReference type="Proteomes" id="UP000620266">
    <property type="component" value="Unassembled WGS sequence"/>
</dbReference>
<keyword evidence="4 7" id="KW-0560">Oxidoreductase</keyword>
<comment type="cofactor">
    <cofactor evidence="7">
        <name>FMN</name>
        <dbReference type="ChEBI" id="CHEBI:58210"/>
    </cofactor>
    <text evidence="7">Binds 1 FMN non-covalently per subunit.</text>
</comment>
<comment type="catalytic activity">
    <reaction evidence="7">
        <text>protoporphyrinogen IX + 3 a ubiquinone = protoporphyrin IX + 3 a ubiquinol</text>
        <dbReference type="Rhea" id="RHEA:63936"/>
        <dbReference type="Rhea" id="RHEA-COMP:9565"/>
        <dbReference type="Rhea" id="RHEA-COMP:9566"/>
        <dbReference type="ChEBI" id="CHEBI:16389"/>
        <dbReference type="ChEBI" id="CHEBI:17976"/>
        <dbReference type="ChEBI" id="CHEBI:57306"/>
        <dbReference type="ChEBI" id="CHEBI:57307"/>
    </reaction>
</comment>
<dbReference type="Gene3D" id="3.40.50.360">
    <property type="match status" value="1"/>
</dbReference>
<dbReference type="InterPro" id="IPR044264">
    <property type="entry name" value="HemG"/>
</dbReference>
<evidence type="ECO:0000256" key="7">
    <source>
        <dbReference type="HAMAP-Rule" id="MF_00853"/>
    </source>
</evidence>
<organism evidence="9 10">
    <name type="scientific">Oxalicibacterium flavum</name>
    <dbReference type="NCBI Taxonomy" id="179467"/>
    <lineage>
        <taxon>Bacteria</taxon>
        <taxon>Pseudomonadati</taxon>
        <taxon>Pseudomonadota</taxon>
        <taxon>Betaproteobacteria</taxon>
        <taxon>Burkholderiales</taxon>
        <taxon>Oxalobacteraceae</taxon>
        <taxon>Oxalicibacterium</taxon>
    </lineage>
</organism>
<keyword evidence="5" id="KW-0472">Membrane</keyword>
<dbReference type="AlphaFoldDB" id="A0A8J2XXD7"/>
<dbReference type="PANTHER" id="PTHR38030">
    <property type="entry name" value="PROTOPORPHYRINOGEN IX DEHYDROGENASE [MENAQUINONE]"/>
    <property type="match status" value="1"/>
</dbReference>
<dbReference type="InterPro" id="IPR026816">
    <property type="entry name" value="Flavodoxin_dom"/>
</dbReference>
<accession>A0A8J2XXD7</accession>
<evidence type="ECO:0000256" key="6">
    <source>
        <dbReference type="ARBA" id="ARBA00023244"/>
    </source>
</evidence>
<dbReference type="HAMAP" id="MF_00853">
    <property type="entry name" value="HemG"/>
    <property type="match status" value="1"/>
</dbReference>
<dbReference type="GO" id="GO:0010181">
    <property type="term" value="F:FMN binding"/>
    <property type="evidence" value="ECO:0007669"/>
    <property type="project" value="UniProtKB-UniRule"/>
</dbReference>
<comment type="catalytic activity">
    <reaction evidence="7">
        <text>protoporphyrinogen IX + 3 a menaquinone = protoporphyrin IX + 3 a menaquinol</text>
        <dbReference type="Rhea" id="RHEA:27409"/>
        <dbReference type="Rhea" id="RHEA-COMP:9537"/>
        <dbReference type="Rhea" id="RHEA-COMP:9539"/>
        <dbReference type="ChEBI" id="CHEBI:16374"/>
        <dbReference type="ChEBI" id="CHEBI:18151"/>
        <dbReference type="ChEBI" id="CHEBI:57306"/>
        <dbReference type="ChEBI" id="CHEBI:57307"/>
        <dbReference type="EC" id="1.3.5.3"/>
    </reaction>
</comment>
<keyword evidence="1 7" id="KW-0285">Flavoprotein</keyword>
<keyword evidence="10" id="KW-1185">Reference proteome</keyword>
<reference evidence="9" key="1">
    <citation type="journal article" date="2014" name="Int. J. Syst. Evol. Microbiol.">
        <title>Complete genome sequence of Corynebacterium casei LMG S-19264T (=DSM 44701T), isolated from a smear-ripened cheese.</title>
        <authorList>
            <consortium name="US DOE Joint Genome Institute (JGI-PGF)"/>
            <person name="Walter F."/>
            <person name="Albersmeier A."/>
            <person name="Kalinowski J."/>
            <person name="Ruckert C."/>
        </authorList>
    </citation>
    <scope>NUCLEOTIDE SEQUENCE</scope>
    <source>
        <strain evidence="9">CCM 7086</strain>
    </source>
</reference>
<evidence type="ECO:0000259" key="8">
    <source>
        <dbReference type="Pfam" id="PF12724"/>
    </source>
</evidence>
<evidence type="ECO:0000313" key="10">
    <source>
        <dbReference type="Proteomes" id="UP000620266"/>
    </source>
</evidence>